<gene>
    <name evidence="8" type="ORF">SHERM_24284</name>
</gene>
<dbReference type="SMART" id="SM00356">
    <property type="entry name" value="ZnF_C3H1"/>
    <property type="match status" value="5"/>
</dbReference>
<dbReference type="PROSITE" id="PS50103">
    <property type="entry name" value="ZF_C3H1"/>
    <property type="match status" value="5"/>
</dbReference>
<feature type="region of interest" description="Disordered" evidence="6">
    <location>
        <begin position="540"/>
        <end position="562"/>
    </location>
</feature>
<dbReference type="Gene3D" id="2.30.30.1190">
    <property type="match status" value="1"/>
</dbReference>
<feature type="zinc finger region" description="C3H1-type" evidence="5">
    <location>
        <begin position="407"/>
        <end position="435"/>
    </location>
</feature>
<dbReference type="InterPro" id="IPR000571">
    <property type="entry name" value="Znf_CCCH"/>
</dbReference>
<evidence type="ECO:0000256" key="6">
    <source>
        <dbReference type="SAM" id="MobiDB-lite"/>
    </source>
</evidence>
<dbReference type="InterPro" id="IPR050974">
    <property type="entry name" value="Plant_ZF_CCCH"/>
</dbReference>
<organism evidence="8 9">
    <name type="scientific">Striga hermonthica</name>
    <name type="common">Purple witchweed</name>
    <name type="synonym">Buchnera hermonthica</name>
    <dbReference type="NCBI Taxonomy" id="68872"/>
    <lineage>
        <taxon>Eukaryota</taxon>
        <taxon>Viridiplantae</taxon>
        <taxon>Streptophyta</taxon>
        <taxon>Embryophyta</taxon>
        <taxon>Tracheophyta</taxon>
        <taxon>Spermatophyta</taxon>
        <taxon>Magnoliopsida</taxon>
        <taxon>eudicotyledons</taxon>
        <taxon>Gunneridae</taxon>
        <taxon>Pentapetalae</taxon>
        <taxon>asterids</taxon>
        <taxon>lamiids</taxon>
        <taxon>Lamiales</taxon>
        <taxon>Orobanchaceae</taxon>
        <taxon>Buchnereae</taxon>
        <taxon>Striga</taxon>
    </lineage>
</organism>
<name>A0A9N7NDL8_STRHE</name>
<evidence type="ECO:0000313" key="9">
    <source>
        <dbReference type="Proteomes" id="UP001153555"/>
    </source>
</evidence>
<evidence type="ECO:0000256" key="2">
    <source>
        <dbReference type="ARBA" id="ARBA00022771"/>
    </source>
</evidence>
<dbReference type="EMBL" id="CACSLK010027752">
    <property type="protein sequence ID" value="CAA0828589.1"/>
    <property type="molecule type" value="Genomic_DNA"/>
</dbReference>
<keyword evidence="3 5" id="KW-0862">Zinc</keyword>
<keyword evidence="9" id="KW-1185">Reference proteome</keyword>
<dbReference type="GO" id="GO:0003729">
    <property type="term" value="F:mRNA binding"/>
    <property type="evidence" value="ECO:0007669"/>
    <property type="project" value="TreeGrafter"/>
</dbReference>
<sequence length="684" mass="75555">MAELLPPTPGKPPIEKLGLGILVPDTTSHDPIAIAGGQAVVIQNGESSLNASQGESGSPAALMADVVVEIVADPEELELQSALERDFCQLTIQQAEMEAESERLEAVVEGGKDAVEVKLGDLHGEKDGKIGETVEDEDKKGLGCMEGHGTLKLDNHHEGKDGENSVSVEGENRDGSGYVENEGMLKIENFHEKMDGENEGNAEDESGDGLGYLEREGTVRLDDLHEEKGGANGERNEDVYVDRWGYMENEGTWKLDDLHEIKGGTNAEEVEAQNENRWDIMENEGTWKLDNLHEEKGGEYTESLEDQNENRLRFVENERGSEENERNGEGKCWDAATKFGRYNRSDNDWRISYPMRPDAEDCAYYMKSGSCKFGLNCKFNHPPRRKTQVVKERMKYGGDNFDRAGQGAGQAECKYYLASGGCRHGNNCRFSHGSGNSSKTQILEFNFLGLPIRPGEKECPFYMRNGSCKYGSNCRFHHPEPTTAVGTDSSSGYSNAGSIPSQLVSSSSMSSWSSPRAINEASSFTPAVFSGGQVAPSPDAEWNGYQAPTYTPQRSLPTPPAFAMSNLPTEISFPMQHQHDKVLDEYPERPGELECSFFMKTGDCKFKSSCKFHHPKTRIPKPRSNSCTLNDKGLPLRPDQPICTHYHRYGICKFGPACKYDHPSSFADLPTPFDQTFNDSGGSH</sequence>
<dbReference type="SUPFAM" id="SSF90229">
    <property type="entry name" value="CCCH zinc finger"/>
    <property type="match status" value="5"/>
</dbReference>
<feature type="domain" description="C3H1-type" evidence="7">
    <location>
        <begin position="589"/>
        <end position="617"/>
    </location>
</feature>
<protein>
    <submittedName>
        <fullName evidence="8">Zinc finger CCCH domain-containing protein 43</fullName>
    </submittedName>
</protein>
<comment type="caution">
    <text evidence="8">The sequence shown here is derived from an EMBL/GenBank/DDBJ whole genome shotgun (WGS) entry which is preliminary data.</text>
</comment>
<dbReference type="AlphaFoldDB" id="A0A9N7NDL8"/>
<evidence type="ECO:0000256" key="5">
    <source>
        <dbReference type="PROSITE-ProRule" id="PRU00723"/>
    </source>
</evidence>
<feature type="compositionally biased region" description="Basic and acidic residues" evidence="6">
    <location>
        <begin position="150"/>
        <end position="163"/>
    </location>
</feature>
<dbReference type="PANTHER" id="PTHR12506:SF20">
    <property type="entry name" value="ZINC FINGER CCCH DOMAIN-CONTAINING PROTEIN 67"/>
    <property type="match status" value="1"/>
</dbReference>
<feature type="zinc finger region" description="C3H1-type" evidence="5">
    <location>
        <begin position="637"/>
        <end position="665"/>
    </location>
</feature>
<evidence type="ECO:0000256" key="4">
    <source>
        <dbReference type="ARBA" id="ARBA00023125"/>
    </source>
</evidence>
<evidence type="ECO:0000313" key="8">
    <source>
        <dbReference type="EMBL" id="CAA0828589.1"/>
    </source>
</evidence>
<feature type="zinc finger region" description="C3H1-type" evidence="5">
    <location>
        <begin position="356"/>
        <end position="384"/>
    </location>
</feature>
<dbReference type="GO" id="GO:0008270">
    <property type="term" value="F:zinc ion binding"/>
    <property type="evidence" value="ECO:0007669"/>
    <property type="project" value="UniProtKB-KW"/>
</dbReference>
<feature type="region of interest" description="Disordered" evidence="6">
    <location>
        <begin position="150"/>
        <end position="178"/>
    </location>
</feature>
<dbReference type="PANTHER" id="PTHR12506">
    <property type="entry name" value="PROTEIN PHOSPHATASE RELATED"/>
    <property type="match status" value="1"/>
</dbReference>
<evidence type="ECO:0000259" key="7">
    <source>
        <dbReference type="PROSITE" id="PS50103"/>
    </source>
</evidence>
<feature type="compositionally biased region" description="Polar residues" evidence="6">
    <location>
        <begin position="546"/>
        <end position="556"/>
    </location>
</feature>
<dbReference type="GO" id="GO:0003677">
    <property type="term" value="F:DNA binding"/>
    <property type="evidence" value="ECO:0007669"/>
    <property type="project" value="UniProtKB-KW"/>
</dbReference>
<keyword evidence="1 5" id="KW-0479">Metal-binding</keyword>
<feature type="domain" description="C3H1-type" evidence="7">
    <location>
        <begin position="453"/>
        <end position="481"/>
    </location>
</feature>
<dbReference type="Pfam" id="PF00642">
    <property type="entry name" value="zf-CCCH"/>
    <property type="match status" value="5"/>
</dbReference>
<feature type="zinc finger region" description="C3H1-type" evidence="5">
    <location>
        <begin position="589"/>
        <end position="617"/>
    </location>
</feature>
<keyword evidence="4" id="KW-0238">DNA-binding</keyword>
<evidence type="ECO:0000256" key="1">
    <source>
        <dbReference type="ARBA" id="ARBA00022723"/>
    </source>
</evidence>
<reference evidence="8" key="1">
    <citation type="submission" date="2019-12" db="EMBL/GenBank/DDBJ databases">
        <authorList>
            <person name="Scholes J."/>
        </authorList>
    </citation>
    <scope>NUCLEOTIDE SEQUENCE</scope>
</reference>
<dbReference type="Proteomes" id="UP001153555">
    <property type="component" value="Unassembled WGS sequence"/>
</dbReference>
<accession>A0A9N7NDL8</accession>
<feature type="domain" description="C3H1-type" evidence="7">
    <location>
        <begin position="637"/>
        <end position="665"/>
    </location>
</feature>
<feature type="domain" description="C3H1-type" evidence="7">
    <location>
        <begin position="407"/>
        <end position="435"/>
    </location>
</feature>
<feature type="domain" description="C3H1-type" evidence="7">
    <location>
        <begin position="356"/>
        <end position="384"/>
    </location>
</feature>
<proteinExistence type="predicted"/>
<feature type="zinc finger region" description="C3H1-type" evidence="5">
    <location>
        <begin position="453"/>
        <end position="481"/>
    </location>
</feature>
<evidence type="ECO:0000256" key="3">
    <source>
        <dbReference type="ARBA" id="ARBA00022833"/>
    </source>
</evidence>
<keyword evidence="2 5" id="KW-0863">Zinc-finger</keyword>
<dbReference type="OrthoDB" id="411372at2759"/>
<dbReference type="Gene3D" id="4.10.1000.10">
    <property type="entry name" value="Zinc finger, CCCH-type"/>
    <property type="match status" value="2"/>
</dbReference>
<dbReference type="InterPro" id="IPR036855">
    <property type="entry name" value="Znf_CCCH_sf"/>
</dbReference>